<sequence>MRELEASLPLASHPKGEAQWKGDEHLMQRSCMVQTSASCFSSFVLFLDCSYNKHILTAESSVSFFSRSSCFRTLSLSIPQTMRSRISSSFNCPKSHFFASIFSVETYD</sequence>
<name>A0ACC5WFT1_PANGG</name>
<evidence type="ECO:0000313" key="1">
    <source>
        <dbReference type="EMBL" id="MCI4377927.1"/>
    </source>
</evidence>
<proteinExistence type="predicted"/>
<keyword evidence="2" id="KW-1185">Reference proteome</keyword>
<protein>
    <submittedName>
        <fullName evidence="1">Uncharacterized protein</fullName>
    </submittedName>
</protein>
<accession>A0ACC5WFT1</accession>
<organism evidence="1 2">
    <name type="scientific">Pangasianodon gigas</name>
    <name type="common">Mekong giant catfish</name>
    <name type="synonym">Pangasius gigas</name>
    <dbReference type="NCBI Taxonomy" id="30993"/>
    <lineage>
        <taxon>Eukaryota</taxon>
        <taxon>Metazoa</taxon>
        <taxon>Chordata</taxon>
        <taxon>Craniata</taxon>
        <taxon>Vertebrata</taxon>
        <taxon>Euteleostomi</taxon>
        <taxon>Actinopterygii</taxon>
        <taxon>Neopterygii</taxon>
        <taxon>Teleostei</taxon>
        <taxon>Ostariophysi</taxon>
        <taxon>Siluriformes</taxon>
        <taxon>Pangasiidae</taxon>
        <taxon>Pangasianodon</taxon>
    </lineage>
</organism>
<evidence type="ECO:0000313" key="2">
    <source>
        <dbReference type="Proteomes" id="UP000829447"/>
    </source>
</evidence>
<reference evidence="1 2" key="1">
    <citation type="journal article" date="2022" name="bioRxiv">
        <title>An ancient truncated duplication of the anti-Mullerian hormone receptor type 2 gene is a potential conserved master sex determinant in the Pangasiidae catfish family.</title>
        <authorList>
            <person name="Wen M."/>
            <person name="Pan Q."/>
            <person name="Jouanno E."/>
            <person name="Montfort J."/>
            <person name="Zahm M."/>
            <person name="Cabau C."/>
            <person name="Klopp C."/>
            <person name="Iampietro C."/>
            <person name="Roques C."/>
            <person name="Bouchez O."/>
            <person name="Castinel A."/>
            <person name="Donnadieu C."/>
            <person name="Parrinello H."/>
            <person name="Poncet C."/>
            <person name="Belmonte E."/>
            <person name="Gautier V."/>
            <person name="Avarre J.-C."/>
            <person name="Dugue R."/>
            <person name="Gustiano R."/>
            <person name="Ha T.T.T."/>
            <person name="Campet M."/>
            <person name="Sriphairoj K."/>
            <person name="Ribolli J."/>
            <person name="de Almeida F.L."/>
            <person name="Desvignes T."/>
            <person name="Postlethwait J.H."/>
            <person name="Bucao C.F."/>
            <person name="Robinson-Rechavi M."/>
            <person name="Bobe J."/>
            <person name="Herpin A."/>
            <person name="Guiguen Y."/>
        </authorList>
    </citation>
    <scope>NUCLEOTIDE SEQUENCE [LARGE SCALE GENOMIC DNA]</scope>
    <source>
        <strain evidence="1">YG-Dec2019</strain>
    </source>
</reference>
<dbReference type="EMBL" id="CM040457">
    <property type="protein sequence ID" value="MCI4377927.1"/>
    <property type="molecule type" value="Genomic_DNA"/>
</dbReference>
<gene>
    <name evidence="1" type="ORF">PGIGA_G00209390</name>
</gene>
<comment type="caution">
    <text evidence="1">The sequence shown here is derived from an EMBL/GenBank/DDBJ whole genome shotgun (WGS) entry which is preliminary data.</text>
</comment>
<dbReference type="Proteomes" id="UP000829447">
    <property type="component" value="Linkage Group LG4"/>
</dbReference>